<gene>
    <name evidence="1" type="ORF">METZ01_LOCUS376722</name>
</gene>
<reference evidence="1" key="1">
    <citation type="submission" date="2018-05" db="EMBL/GenBank/DDBJ databases">
        <authorList>
            <person name="Lanie J.A."/>
            <person name="Ng W.-L."/>
            <person name="Kazmierczak K.M."/>
            <person name="Andrzejewski T.M."/>
            <person name="Davidsen T.M."/>
            <person name="Wayne K.J."/>
            <person name="Tettelin H."/>
            <person name="Glass J.I."/>
            <person name="Rusch D."/>
            <person name="Podicherti R."/>
            <person name="Tsui H.-C.T."/>
            <person name="Winkler M.E."/>
        </authorList>
    </citation>
    <scope>NUCLEOTIDE SEQUENCE</scope>
</reference>
<sequence>IVLNPNALASGTGLSANNKYIEPLTKSTSTNNYEHRKLFNSIKSGSYFASRREEQKRSSFFFCNIPHYEFNHSQNPSFFSGDNAQLVNTSFITEPKTYITTVGLYNDNNELLAVAKLSKPFKKDQNTEALIKVRLDY</sequence>
<accession>A0A382TQX7</accession>
<name>A0A382TQX7_9ZZZZ</name>
<organism evidence="1">
    <name type="scientific">marine metagenome</name>
    <dbReference type="NCBI Taxonomy" id="408172"/>
    <lineage>
        <taxon>unclassified sequences</taxon>
        <taxon>metagenomes</taxon>
        <taxon>ecological metagenomes</taxon>
    </lineage>
</organism>
<proteinExistence type="predicted"/>
<evidence type="ECO:0000313" key="1">
    <source>
        <dbReference type="EMBL" id="SVD23868.1"/>
    </source>
</evidence>
<protein>
    <submittedName>
        <fullName evidence="1">Uncharacterized protein</fullName>
    </submittedName>
</protein>
<dbReference type="EMBL" id="UINC01138117">
    <property type="protein sequence ID" value="SVD23868.1"/>
    <property type="molecule type" value="Genomic_DNA"/>
</dbReference>
<feature type="non-terminal residue" evidence="1">
    <location>
        <position position="1"/>
    </location>
</feature>
<dbReference type="AlphaFoldDB" id="A0A382TQX7"/>